<dbReference type="Pfam" id="PF10698">
    <property type="entry name" value="DUF2505"/>
    <property type="match status" value="1"/>
</dbReference>
<reference evidence="1 2" key="1">
    <citation type="submission" date="2019-07" db="EMBL/GenBank/DDBJ databases">
        <title>Lentzea xizangensis sp. nov., isolated from Qinghai-Tibetan Plateau Soils.</title>
        <authorList>
            <person name="Huang J."/>
        </authorList>
    </citation>
    <scope>NUCLEOTIDE SEQUENCE [LARGE SCALE GENOMIC DNA]</scope>
    <source>
        <strain evidence="1 2">FXJ1.1311</strain>
    </source>
</reference>
<evidence type="ECO:0000313" key="1">
    <source>
        <dbReference type="EMBL" id="TWP47721.1"/>
    </source>
</evidence>
<dbReference type="EMBL" id="VOBR01000024">
    <property type="protein sequence ID" value="TWP47721.1"/>
    <property type="molecule type" value="Genomic_DNA"/>
</dbReference>
<name>A0A563EKM3_9PSEU</name>
<dbReference type="Proteomes" id="UP000316639">
    <property type="component" value="Unassembled WGS sequence"/>
</dbReference>
<sequence>MVTTVNGSLRDMARRIEHHTTSPHSAELVFGAMVDETYLRDRLAAIGGNNAELVTYSSGGGKTSYQLKQGVPAEHLPSMAKSLLGGDLVIQRVESWTEAGHTGTVEVTLNGVPGRLDGTFSLVANGSGSKLVLDGQVKVSIPLMGGKLEKVIAEQVIVLLDKESEFTSEWLANRA</sequence>
<evidence type="ECO:0000313" key="2">
    <source>
        <dbReference type="Proteomes" id="UP000316639"/>
    </source>
</evidence>
<keyword evidence="2" id="KW-1185">Reference proteome</keyword>
<dbReference type="OrthoDB" id="5178774at2"/>
<organism evidence="1 2">
    <name type="scientific">Lentzea tibetensis</name>
    <dbReference type="NCBI Taxonomy" id="2591470"/>
    <lineage>
        <taxon>Bacteria</taxon>
        <taxon>Bacillati</taxon>
        <taxon>Actinomycetota</taxon>
        <taxon>Actinomycetes</taxon>
        <taxon>Pseudonocardiales</taxon>
        <taxon>Pseudonocardiaceae</taxon>
        <taxon>Lentzea</taxon>
    </lineage>
</organism>
<accession>A0A563EKM3</accession>
<dbReference type="AlphaFoldDB" id="A0A563EKM3"/>
<protein>
    <submittedName>
        <fullName evidence="1">DUF2505 domain-containing protein</fullName>
    </submittedName>
</protein>
<gene>
    <name evidence="1" type="ORF">FKR81_30710</name>
</gene>
<dbReference type="InterPro" id="IPR019639">
    <property type="entry name" value="DUF2505"/>
</dbReference>
<proteinExistence type="predicted"/>
<comment type="caution">
    <text evidence="1">The sequence shown here is derived from an EMBL/GenBank/DDBJ whole genome shotgun (WGS) entry which is preliminary data.</text>
</comment>